<accession>A0A2T0STQ2</accession>
<dbReference type="InterPro" id="IPR017255">
    <property type="entry name" value="AcTrfase_GNAT_prd"/>
</dbReference>
<reference evidence="3 4" key="1">
    <citation type="submission" date="2018-03" db="EMBL/GenBank/DDBJ databases">
        <title>Genomic Encyclopedia of Archaeal and Bacterial Type Strains, Phase II (KMG-II): from individual species to whole genera.</title>
        <authorList>
            <person name="Goeker M."/>
        </authorList>
    </citation>
    <scope>NUCLEOTIDE SEQUENCE [LARGE SCALE GENOMIC DNA]</scope>
    <source>
        <strain evidence="3 4">DSM 44720</strain>
    </source>
</reference>
<protein>
    <submittedName>
        <fullName evidence="3">Ribosomal protein S18 acetylase RimI-like enzyme</fullName>
    </submittedName>
</protein>
<dbReference type="GO" id="GO:0005840">
    <property type="term" value="C:ribosome"/>
    <property type="evidence" value="ECO:0007669"/>
    <property type="project" value="UniProtKB-KW"/>
</dbReference>
<keyword evidence="4" id="KW-1185">Reference proteome</keyword>
<evidence type="ECO:0000313" key="3">
    <source>
        <dbReference type="EMBL" id="PRY36801.1"/>
    </source>
</evidence>
<dbReference type="PIRSF" id="PIRSF037663">
    <property type="entry name" value="Acetyltransf_GNAT_prd"/>
    <property type="match status" value="1"/>
</dbReference>
<feature type="domain" description="N-acetyltransferase" evidence="2">
    <location>
        <begin position="3"/>
        <end position="151"/>
    </location>
</feature>
<dbReference type="PROSITE" id="PS51186">
    <property type="entry name" value="GNAT"/>
    <property type="match status" value="1"/>
</dbReference>
<dbReference type="AlphaFoldDB" id="A0A2T0STQ2"/>
<dbReference type="SUPFAM" id="SSF55729">
    <property type="entry name" value="Acyl-CoA N-acyltransferases (Nat)"/>
    <property type="match status" value="1"/>
</dbReference>
<dbReference type="GO" id="GO:0016747">
    <property type="term" value="F:acyltransferase activity, transferring groups other than amino-acyl groups"/>
    <property type="evidence" value="ECO:0007669"/>
    <property type="project" value="InterPro"/>
</dbReference>
<dbReference type="InterPro" id="IPR000182">
    <property type="entry name" value="GNAT_dom"/>
</dbReference>
<evidence type="ECO:0000256" key="1">
    <source>
        <dbReference type="SAM" id="MobiDB-lite"/>
    </source>
</evidence>
<dbReference type="Pfam" id="PF00583">
    <property type="entry name" value="Acetyltransf_1"/>
    <property type="match status" value="1"/>
</dbReference>
<gene>
    <name evidence="3" type="ORF">CLV43_111173</name>
</gene>
<evidence type="ECO:0000313" key="4">
    <source>
        <dbReference type="Proteomes" id="UP000239494"/>
    </source>
</evidence>
<dbReference type="Proteomes" id="UP000239494">
    <property type="component" value="Unassembled WGS sequence"/>
</dbReference>
<dbReference type="InterPro" id="IPR016181">
    <property type="entry name" value="Acyl_CoA_acyltransferase"/>
</dbReference>
<dbReference type="PANTHER" id="PTHR43072:SF36">
    <property type="entry name" value="RIBOSOMAL-PROTEIN-ALANINE ACETYLTRANSFERASE"/>
    <property type="match status" value="1"/>
</dbReference>
<name>A0A2T0STQ2_9PSEU</name>
<evidence type="ECO:0000259" key="2">
    <source>
        <dbReference type="PROSITE" id="PS51186"/>
    </source>
</evidence>
<dbReference type="PANTHER" id="PTHR43072">
    <property type="entry name" value="N-ACETYLTRANSFERASE"/>
    <property type="match status" value="1"/>
</dbReference>
<comment type="caution">
    <text evidence="3">The sequence shown here is derived from an EMBL/GenBank/DDBJ whole genome shotgun (WGS) entry which is preliminary data.</text>
</comment>
<sequence>MDVTVRALTEDDYPAIISRVDLWWGRPVAGMLPRLFLRHFHRTSLVAVDEDDAIVGFLVGFLSPDVPDEAHTHFVAVSPEVRESGLGTLLYRRFFDIAREAGRSRVTAVVSPVNTVSQRFHQAVGFRAKPLPGQDSHDGTTPPVWPDWDGPGQHRTRFEYAL</sequence>
<feature type="region of interest" description="Disordered" evidence="1">
    <location>
        <begin position="128"/>
        <end position="151"/>
    </location>
</feature>
<dbReference type="CDD" id="cd04301">
    <property type="entry name" value="NAT_SF"/>
    <property type="match status" value="1"/>
</dbReference>
<dbReference type="Gene3D" id="3.40.630.30">
    <property type="match status" value="1"/>
</dbReference>
<proteinExistence type="predicted"/>
<dbReference type="EMBL" id="PVTF01000011">
    <property type="protein sequence ID" value="PRY36801.1"/>
    <property type="molecule type" value="Genomic_DNA"/>
</dbReference>
<organism evidence="3 4">
    <name type="scientific">Umezawaea tangerina</name>
    <dbReference type="NCBI Taxonomy" id="84725"/>
    <lineage>
        <taxon>Bacteria</taxon>
        <taxon>Bacillati</taxon>
        <taxon>Actinomycetota</taxon>
        <taxon>Actinomycetes</taxon>
        <taxon>Pseudonocardiales</taxon>
        <taxon>Pseudonocardiaceae</taxon>
        <taxon>Umezawaea</taxon>
    </lineage>
</organism>
<keyword evidence="3" id="KW-0687">Ribonucleoprotein</keyword>
<dbReference type="RefSeq" id="WP_245887157.1">
    <property type="nucleotide sequence ID" value="NZ_PVTF01000011.1"/>
</dbReference>
<keyword evidence="3" id="KW-0689">Ribosomal protein</keyword>